<keyword evidence="4" id="KW-1185">Reference proteome</keyword>
<dbReference type="PANTHER" id="PTHR36771">
    <property type="entry name" value="POTASSIUM TRANSPORTER"/>
    <property type="match status" value="1"/>
</dbReference>
<dbReference type="GeneID" id="5006174"/>
<proteinExistence type="predicted"/>
<feature type="transmembrane region" description="Helical" evidence="2">
    <location>
        <begin position="204"/>
        <end position="226"/>
    </location>
</feature>
<dbReference type="GO" id="GO:0009658">
    <property type="term" value="P:chloroplast organization"/>
    <property type="evidence" value="ECO:0007669"/>
    <property type="project" value="TreeGrafter"/>
</dbReference>
<dbReference type="Gramene" id="ABP00433">
    <property type="protein sequence ID" value="ABP00433"/>
    <property type="gene ID" value="OSTLU_18686"/>
</dbReference>
<evidence type="ECO:0000256" key="2">
    <source>
        <dbReference type="SAM" id="Phobius"/>
    </source>
</evidence>
<evidence type="ECO:0000313" key="4">
    <source>
        <dbReference type="Proteomes" id="UP000001568"/>
    </source>
</evidence>
<keyword evidence="2" id="KW-0812">Transmembrane</keyword>
<dbReference type="AlphaFoldDB" id="A4S9S3"/>
<keyword evidence="2" id="KW-1133">Transmembrane helix</keyword>
<name>A4S9S3_OSTLU</name>
<dbReference type="eggNOG" id="ENOG502RXH4">
    <property type="taxonomic scope" value="Eukaryota"/>
</dbReference>
<dbReference type="GO" id="GO:0045893">
    <property type="term" value="P:positive regulation of DNA-templated transcription"/>
    <property type="evidence" value="ECO:0007669"/>
    <property type="project" value="TreeGrafter"/>
</dbReference>
<reference evidence="3 4" key="1">
    <citation type="journal article" date="2007" name="Proc. Natl. Acad. Sci. U.S.A.">
        <title>The tiny eukaryote Ostreococcus provides genomic insights into the paradox of plankton speciation.</title>
        <authorList>
            <person name="Palenik B."/>
            <person name="Grimwood J."/>
            <person name="Aerts A."/>
            <person name="Rouze P."/>
            <person name="Salamov A."/>
            <person name="Putnam N."/>
            <person name="Dupont C."/>
            <person name="Jorgensen R."/>
            <person name="Derelle E."/>
            <person name="Rombauts S."/>
            <person name="Zhou K."/>
            <person name="Otillar R."/>
            <person name="Merchant S.S."/>
            <person name="Podell S."/>
            <person name="Gaasterland T."/>
            <person name="Napoli C."/>
            <person name="Gendler K."/>
            <person name="Manuell A."/>
            <person name="Tai V."/>
            <person name="Vallon O."/>
            <person name="Piganeau G."/>
            <person name="Jancek S."/>
            <person name="Heijde M."/>
            <person name="Jabbari K."/>
            <person name="Bowler C."/>
            <person name="Lohr M."/>
            <person name="Robbens S."/>
            <person name="Werner G."/>
            <person name="Dubchak I."/>
            <person name="Pazour G.J."/>
            <person name="Ren Q."/>
            <person name="Paulsen I."/>
            <person name="Delwiche C."/>
            <person name="Schmutz J."/>
            <person name="Rokhsar D."/>
            <person name="Van de Peer Y."/>
            <person name="Moreau H."/>
            <person name="Grigoriev I.V."/>
        </authorList>
    </citation>
    <scope>NUCLEOTIDE SEQUENCE [LARGE SCALE GENOMIC DNA]</scope>
    <source>
        <strain evidence="3 4">CCE9901</strain>
    </source>
</reference>
<dbReference type="PANTHER" id="PTHR36771:SF2">
    <property type="entry name" value="POTASSIUM TRANSPORTER"/>
    <property type="match status" value="1"/>
</dbReference>
<dbReference type="OMA" id="YVEAGYV"/>
<protein>
    <submittedName>
        <fullName evidence="3">Uncharacterized protein</fullName>
    </submittedName>
</protein>
<keyword evidence="2" id="KW-0472">Membrane</keyword>
<feature type="region of interest" description="Disordered" evidence="1">
    <location>
        <begin position="1"/>
        <end position="85"/>
    </location>
</feature>
<dbReference type="Proteomes" id="UP000001568">
    <property type="component" value="Chromosome 17"/>
</dbReference>
<accession>A4S9S3</accession>
<sequence>MFAANGASALQRPRARARKASTGVNALFKKKAPPPPPPQAPKKSRFSFGAKKSSPPPTPTPAKKSRFGFGAERASSPAPPKQQQVRDFEYNAQESMSESYARIRKQRARRKAEFEAKEKGGLSAAIFSVTRALDFQEDISADRGLLARAKSMQKGDKMSTEEYGALRRKVGGTKGGFFGESVDVKGKYVEAGYVDAESELVGDLAYAPFLGLVVFAVLATTVWVAAQVP</sequence>
<dbReference type="EMBL" id="CP000597">
    <property type="protein sequence ID" value="ABP00433.1"/>
    <property type="molecule type" value="Genomic_DNA"/>
</dbReference>
<organism evidence="3 4">
    <name type="scientific">Ostreococcus lucimarinus (strain CCE9901)</name>
    <dbReference type="NCBI Taxonomy" id="436017"/>
    <lineage>
        <taxon>Eukaryota</taxon>
        <taxon>Viridiplantae</taxon>
        <taxon>Chlorophyta</taxon>
        <taxon>Mamiellophyceae</taxon>
        <taxon>Mamiellales</taxon>
        <taxon>Bathycoccaceae</taxon>
        <taxon>Ostreococcus</taxon>
    </lineage>
</organism>
<gene>
    <name evidence="3" type="ORF">OSTLU_18686</name>
</gene>
<dbReference type="KEGG" id="olu:OSTLU_18686"/>
<dbReference type="RefSeq" id="XP_001422116.1">
    <property type="nucleotide sequence ID" value="XM_001422079.1"/>
</dbReference>
<dbReference type="OrthoDB" id="5845at2759"/>
<evidence type="ECO:0000256" key="1">
    <source>
        <dbReference type="SAM" id="MobiDB-lite"/>
    </source>
</evidence>
<evidence type="ECO:0000313" key="3">
    <source>
        <dbReference type="EMBL" id="ABP00433.1"/>
    </source>
</evidence>
<dbReference type="STRING" id="436017.A4S9S3"/>
<dbReference type="HOGENOM" id="CLU_105620_0_0_1"/>